<dbReference type="AlphaFoldDB" id="A0A5N6RXI9"/>
<feature type="transmembrane region" description="Helical" evidence="2">
    <location>
        <begin position="82"/>
        <end position="101"/>
    </location>
</feature>
<accession>A0A5N6RXI9</accession>
<dbReference type="Proteomes" id="UP000325415">
    <property type="component" value="Unassembled WGS sequence"/>
</dbReference>
<dbReference type="EMBL" id="QDAG01000007">
    <property type="protein sequence ID" value="KAE8127741.1"/>
    <property type="molecule type" value="Genomic_DNA"/>
</dbReference>
<dbReference type="Pfam" id="PF11377">
    <property type="entry name" value="DUF3180"/>
    <property type="match status" value="1"/>
</dbReference>
<keyword evidence="2" id="KW-0472">Membrane</keyword>
<organism evidence="3 4">
    <name type="scientific">Bifidobacterium tibiigranuli</name>
    <dbReference type="NCBI Taxonomy" id="2172043"/>
    <lineage>
        <taxon>Bacteria</taxon>
        <taxon>Bacillati</taxon>
        <taxon>Actinomycetota</taxon>
        <taxon>Actinomycetes</taxon>
        <taxon>Bifidobacteriales</taxon>
        <taxon>Bifidobacteriaceae</taxon>
        <taxon>Bifidobacterium</taxon>
    </lineage>
</organism>
<dbReference type="GeneID" id="78127509"/>
<protein>
    <submittedName>
        <fullName evidence="3">DUF3180 domain-containing protein</fullName>
    </submittedName>
</protein>
<dbReference type="OrthoDB" id="3242755at2"/>
<reference evidence="3 4" key="1">
    <citation type="submission" date="2018-04" db="EMBL/GenBank/DDBJ databases">
        <authorList>
            <person name="Eckel V.P."/>
            <person name="Vogel R.F."/>
        </authorList>
    </citation>
    <scope>NUCLEOTIDE SEQUENCE [LARGE SCALE GENOMIC DNA]</scope>
    <source>
        <strain evidence="4">TMW 2.1764</strain>
    </source>
</reference>
<dbReference type="InterPro" id="IPR021517">
    <property type="entry name" value="DUF3180"/>
</dbReference>
<dbReference type="RefSeq" id="WP_152581067.1">
    <property type="nucleotide sequence ID" value="NZ_JAKVIV010000005.1"/>
</dbReference>
<keyword evidence="2" id="KW-1133">Transmembrane helix</keyword>
<comment type="caution">
    <text evidence="3">The sequence shown here is derived from an EMBL/GenBank/DDBJ whole genome shotgun (WGS) entry which is preliminary data.</text>
</comment>
<evidence type="ECO:0000256" key="2">
    <source>
        <dbReference type="SAM" id="Phobius"/>
    </source>
</evidence>
<evidence type="ECO:0000313" key="4">
    <source>
        <dbReference type="Proteomes" id="UP000325415"/>
    </source>
</evidence>
<proteinExistence type="predicted"/>
<evidence type="ECO:0000256" key="1">
    <source>
        <dbReference type="SAM" id="MobiDB-lite"/>
    </source>
</evidence>
<feature type="compositionally biased region" description="Basic and acidic residues" evidence="1">
    <location>
        <begin position="153"/>
        <end position="164"/>
    </location>
</feature>
<feature type="transmembrane region" description="Helical" evidence="2">
    <location>
        <begin position="9"/>
        <end position="29"/>
    </location>
</feature>
<gene>
    <name evidence="3" type="ORF">DDE84_07415</name>
</gene>
<feature type="transmembrane region" description="Helical" evidence="2">
    <location>
        <begin position="41"/>
        <end position="61"/>
    </location>
</feature>
<sequence length="178" mass="18807">MKARRTPWWYYLLAMLLGLAAGVGIAKYGERTGLPLIGAPWFVAALLALLGVVVLVLAWQVHKYATTDPAKRSSVFDPMKAVYTLVLAKALGLAGAALAGWYGGQILASLPHAQASYFSEAILECAITGAVSLADMVIGIIGERLCQLPPNDGPEHPKVAEPGRSRGLAQPTANRSAE</sequence>
<keyword evidence="2" id="KW-0812">Transmembrane</keyword>
<evidence type="ECO:0000313" key="3">
    <source>
        <dbReference type="EMBL" id="KAE8127741.1"/>
    </source>
</evidence>
<feature type="region of interest" description="Disordered" evidence="1">
    <location>
        <begin position="151"/>
        <end position="178"/>
    </location>
</feature>
<name>A0A5N6RXI9_9BIFI</name>
<keyword evidence="4" id="KW-1185">Reference proteome</keyword>